<gene>
    <name evidence="2" type="ORF">Tco_0624066</name>
</gene>
<dbReference type="EMBL" id="BQNB010008534">
    <property type="protein sequence ID" value="GJS50704.1"/>
    <property type="molecule type" value="Genomic_DNA"/>
</dbReference>
<name>A0ABQ4WCY2_9ASTR</name>
<organism evidence="2 3">
    <name type="scientific">Tanacetum coccineum</name>
    <dbReference type="NCBI Taxonomy" id="301880"/>
    <lineage>
        <taxon>Eukaryota</taxon>
        <taxon>Viridiplantae</taxon>
        <taxon>Streptophyta</taxon>
        <taxon>Embryophyta</taxon>
        <taxon>Tracheophyta</taxon>
        <taxon>Spermatophyta</taxon>
        <taxon>Magnoliopsida</taxon>
        <taxon>eudicotyledons</taxon>
        <taxon>Gunneridae</taxon>
        <taxon>Pentapetalae</taxon>
        <taxon>asterids</taxon>
        <taxon>campanulids</taxon>
        <taxon>Asterales</taxon>
        <taxon>Asteraceae</taxon>
        <taxon>Asteroideae</taxon>
        <taxon>Anthemideae</taxon>
        <taxon>Anthemidinae</taxon>
        <taxon>Tanacetum</taxon>
    </lineage>
</organism>
<evidence type="ECO:0000313" key="2">
    <source>
        <dbReference type="EMBL" id="GJS50704.1"/>
    </source>
</evidence>
<feature type="region of interest" description="Disordered" evidence="1">
    <location>
        <begin position="69"/>
        <end position="96"/>
    </location>
</feature>
<proteinExistence type="predicted"/>
<reference evidence="2" key="2">
    <citation type="submission" date="2022-01" db="EMBL/GenBank/DDBJ databases">
        <authorList>
            <person name="Yamashiro T."/>
            <person name="Shiraishi A."/>
            <person name="Satake H."/>
            <person name="Nakayama K."/>
        </authorList>
    </citation>
    <scope>NUCLEOTIDE SEQUENCE</scope>
</reference>
<accession>A0ABQ4WCY2</accession>
<comment type="caution">
    <text evidence="2">The sequence shown here is derived from an EMBL/GenBank/DDBJ whole genome shotgun (WGS) entry which is preliminary data.</text>
</comment>
<reference evidence="2" key="1">
    <citation type="journal article" date="2022" name="Int. J. Mol. Sci.">
        <title>Draft Genome of Tanacetum Coccineum: Genomic Comparison of Closely Related Tanacetum-Family Plants.</title>
        <authorList>
            <person name="Yamashiro T."/>
            <person name="Shiraishi A."/>
            <person name="Nakayama K."/>
            <person name="Satake H."/>
        </authorList>
    </citation>
    <scope>NUCLEOTIDE SEQUENCE</scope>
</reference>
<protein>
    <submittedName>
        <fullName evidence="2">Uncharacterized protein</fullName>
    </submittedName>
</protein>
<evidence type="ECO:0000313" key="3">
    <source>
        <dbReference type="Proteomes" id="UP001151760"/>
    </source>
</evidence>
<sequence>MLTNQKETLVASSGLYGNGSPSSYYSGLTRRHENSGFRLGSAAVACDSKPDMSFDISASPGYAPGLGRVSSAKVDSHVSPSGVPRESMPHHVPPFTSLLSGDRLHIHTCH</sequence>
<keyword evidence="3" id="KW-1185">Reference proteome</keyword>
<evidence type="ECO:0000256" key="1">
    <source>
        <dbReference type="SAM" id="MobiDB-lite"/>
    </source>
</evidence>
<dbReference type="Proteomes" id="UP001151760">
    <property type="component" value="Unassembled WGS sequence"/>
</dbReference>